<dbReference type="Gene3D" id="2.60.40.1240">
    <property type="match status" value="1"/>
</dbReference>
<evidence type="ECO:0000256" key="1">
    <source>
        <dbReference type="ARBA" id="ARBA00022729"/>
    </source>
</evidence>
<dbReference type="InterPro" id="IPR029050">
    <property type="entry name" value="Immunoprotect_excell_Ig-like"/>
</dbReference>
<reference evidence="4" key="2">
    <citation type="submission" date="2024-06" db="EMBL/GenBank/DDBJ databases">
        <authorList>
            <person name="Petrova K.O."/>
            <person name="Toshchakov S.V."/>
            <person name="Boltjanskaja Y.V."/>
            <person name="Kevbrin V."/>
        </authorList>
    </citation>
    <scope>NUCLEOTIDE SEQUENCE</scope>
    <source>
        <strain evidence="4">Z-910T</strain>
    </source>
</reference>
<dbReference type="Pfam" id="PF11611">
    <property type="entry name" value="DUF4352"/>
    <property type="match status" value="1"/>
</dbReference>
<evidence type="ECO:0000313" key="4">
    <source>
        <dbReference type="EMBL" id="XBX75845.1"/>
    </source>
</evidence>
<accession>A0AAU7VNX5</accession>
<dbReference type="AlphaFoldDB" id="A0AAU7VNX5"/>
<proteinExistence type="predicted"/>
<evidence type="ECO:0000256" key="2">
    <source>
        <dbReference type="SAM" id="SignalP"/>
    </source>
</evidence>
<feature type="chain" id="PRO_5043605253" evidence="2">
    <location>
        <begin position="21"/>
        <end position="182"/>
    </location>
</feature>
<reference evidence="4" key="1">
    <citation type="journal article" date="2013" name="Extremophiles">
        <title>Proteinivorax tanatarense gen. nov., sp. nov., an anaerobic, haloalkaliphilic, proteolytic bacterium isolated from a decaying algal bloom, and proposal of Proteinivoraceae fam. nov.</title>
        <authorList>
            <person name="Kevbrin V."/>
            <person name="Boltyanskaya Y."/>
            <person name="Zhilina T."/>
            <person name="Kolganova T."/>
            <person name="Lavrentjeva E."/>
            <person name="Kuznetsov B."/>
        </authorList>
    </citation>
    <scope>NUCLEOTIDE SEQUENCE</scope>
    <source>
        <strain evidence="4">Z-910T</strain>
    </source>
</reference>
<feature type="domain" description="DUF4352" evidence="3">
    <location>
        <begin position="54"/>
        <end position="170"/>
    </location>
</feature>
<sequence length="182" mass="20334">MKKFFILMLSFALLFFIVGCGDSQPEKVTDTEAQVEQEDDDKEESEKAQSETFAIGDSVEIADVVFTVHSARWDDGDDFFGPEDGEKWLVLDCSIDNETDESEQISSLLMFELVDEDNYKRDLELLADTKGSLDGELGAGRSMRGEIAFSVDEGQSKWELIFAPNVFGTGQAIFEIDKSDVQ</sequence>
<dbReference type="InterPro" id="IPR029051">
    <property type="entry name" value="DUF4352"/>
</dbReference>
<name>A0AAU7VNX5_9FIRM</name>
<gene>
    <name evidence="4" type="ORF">PRVXT_001003</name>
</gene>
<keyword evidence="1 2" id="KW-0732">Signal</keyword>
<protein>
    <submittedName>
        <fullName evidence="4">DUF4352 domain-containing protein</fullName>
    </submittedName>
</protein>
<evidence type="ECO:0000259" key="3">
    <source>
        <dbReference type="Pfam" id="PF11611"/>
    </source>
</evidence>
<dbReference type="PROSITE" id="PS51257">
    <property type="entry name" value="PROKAR_LIPOPROTEIN"/>
    <property type="match status" value="1"/>
</dbReference>
<dbReference type="RefSeq" id="WP_350344581.1">
    <property type="nucleotide sequence ID" value="NZ_CP158367.1"/>
</dbReference>
<organism evidence="4">
    <name type="scientific">Proteinivorax tanatarense</name>
    <dbReference type="NCBI Taxonomy" id="1260629"/>
    <lineage>
        <taxon>Bacteria</taxon>
        <taxon>Bacillati</taxon>
        <taxon>Bacillota</taxon>
        <taxon>Clostridia</taxon>
        <taxon>Eubacteriales</taxon>
        <taxon>Proteinivoracaceae</taxon>
        <taxon>Proteinivorax</taxon>
    </lineage>
</organism>
<dbReference type="EMBL" id="CP158367">
    <property type="protein sequence ID" value="XBX75845.1"/>
    <property type="molecule type" value="Genomic_DNA"/>
</dbReference>
<feature type="signal peptide" evidence="2">
    <location>
        <begin position="1"/>
        <end position="20"/>
    </location>
</feature>